<dbReference type="AlphaFoldDB" id="A0A367GR48"/>
<feature type="active site" description="Nucleophile" evidence="5">
    <location>
        <position position="13"/>
    </location>
</feature>
<evidence type="ECO:0000259" key="6">
    <source>
        <dbReference type="SMART" id="SM00226"/>
    </source>
</evidence>
<keyword evidence="8" id="KW-1185">Reference proteome</keyword>
<organism evidence="7 8">
    <name type="scientific">Mucilaginibacter hurinus</name>
    <dbReference type="NCBI Taxonomy" id="2201324"/>
    <lineage>
        <taxon>Bacteria</taxon>
        <taxon>Pseudomonadati</taxon>
        <taxon>Bacteroidota</taxon>
        <taxon>Sphingobacteriia</taxon>
        <taxon>Sphingobacteriales</taxon>
        <taxon>Sphingobacteriaceae</taxon>
        <taxon>Mucilaginibacter</taxon>
    </lineage>
</organism>
<evidence type="ECO:0000313" key="8">
    <source>
        <dbReference type="Proteomes" id="UP000253209"/>
    </source>
</evidence>
<reference evidence="7 8" key="1">
    <citation type="submission" date="2018-05" db="EMBL/GenBank/DDBJ databases">
        <title>Mucilaginibacter hurinus sp. nov., isolated from briquette warehouse soil.</title>
        <authorList>
            <person name="Choi L."/>
        </authorList>
    </citation>
    <scope>NUCLEOTIDE SEQUENCE [LARGE SCALE GENOMIC DNA]</scope>
    <source>
        <strain evidence="7 8">ZR32</strain>
    </source>
</reference>
<keyword evidence="3" id="KW-0378">Hydrolase</keyword>
<name>A0A367GR48_9SPHI</name>
<evidence type="ECO:0000256" key="5">
    <source>
        <dbReference type="PIRSR" id="PIRSR617867-1"/>
    </source>
</evidence>
<evidence type="ECO:0000256" key="1">
    <source>
        <dbReference type="ARBA" id="ARBA00011063"/>
    </source>
</evidence>
<dbReference type="SMART" id="SM00226">
    <property type="entry name" value="LMWPc"/>
    <property type="match status" value="1"/>
</dbReference>
<accession>A0A367GR48</accession>
<evidence type="ECO:0000256" key="4">
    <source>
        <dbReference type="ARBA" id="ARBA00022912"/>
    </source>
</evidence>
<evidence type="ECO:0000313" key="7">
    <source>
        <dbReference type="EMBL" id="RCH55730.1"/>
    </source>
</evidence>
<evidence type="ECO:0000256" key="3">
    <source>
        <dbReference type="ARBA" id="ARBA00022801"/>
    </source>
</evidence>
<comment type="caution">
    <text evidence="7">The sequence shown here is derived from an EMBL/GenBank/DDBJ whole genome shotgun (WGS) entry which is preliminary data.</text>
</comment>
<dbReference type="PANTHER" id="PTHR11717">
    <property type="entry name" value="LOW MOLECULAR WEIGHT PROTEIN TYROSINE PHOSPHATASE"/>
    <property type="match status" value="1"/>
</dbReference>
<dbReference type="GO" id="GO:0004725">
    <property type="term" value="F:protein tyrosine phosphatase activity"/>
    <property type="evidence" value="ECO:0007669"/>
    <property type="project" value="UniProtKB-EC"/>
</dbReference>
<comment type="similarity">
    <text evidence="1">Belongs to the low molecular weight phosphotyrosine protein phosphatase family.</text>
</comment>
<dbReference type="EMBL" id="QGDC01000003">
    <property type="protein sequence ID" value="RCH55730.1"/>
    <property type="molecule type" value="Genomic_DNA"/>
</dbReference>
<dbReference type="EC" id="3.1.3.48" evidence="2"/>
<dbReference type="PANTHER" id="PTHR11717:SF7">
    <property type="entry name" value="LOW MOLECULAR WEIGHT PHOSPHOTYROSINE PROTEIN PHOSPHATASE"/>
    <property type="match status" value="1"/>
</dbReference>
<sequence>MKILMVCLGNICRSPLAEGVMRQLATQHKLDWTVDSAGTAGWHVGKRPDSRSTNTANSRGVDISQQASRQFTADDFDKFDQILVMDRSNLRDVLAKARNQQDKDKVRLLLDDAEVPDPYYDDTLFEHVYELIEQACIKIISSKSTLS</sequence>
<dbReference type="Proteomes" id="UP000253209">
    <property type="component" value="Unassembled WGS sequence"/>
</dbReference>
<gene>
    <name evidence="7" type="ORF">DJ568_07545</name>
</gene>
<protein>
    <recommendedName>
        <fullName evidence="2">protein-tyrosine-phosphatase</fullName>
        <ecNumber evidence="2">3.1.3.48</ecNumber>
    </recommendedName>
</protein>
<dbReference type="InterPro" id="IPR017867">
    <property type="entry name" value="Tyr_phospatase_low_mol_wt"/>
</dbReference>
<dbReference type="Pfam" id="PF01451">
    <property type="entry name" value="LMWPc"/>
    <property type="match status" value="1"/>
</dbReference>
<dbReference type="RefSeq" id="WP_114004645.1">
    <property type="nucleotide sequence ID" value="NZ_QGDC01000003.1"/>
</dbReference>
<feature type="domain" description="Phosphotyrosine protein phosphatase I" evidence="6">
    <location>
        <begin position="1"/>
        <end position="142"/>
    </location>
</feature>
<dbReference type="InterPro" id="IPR050438">
    <property type="entry name" value="LMW_PTPase"/>
</dbReference>
<proteinExistence type="inferred from homology"/>
<dbReference type="InterPro" id="IPR023485">
    <property type="entry name" value="Ptyr_pPase"/>
</dbReference>
<dbReference type="InterPro" id="IPR036196">
    <property type="entry name" value="Ptyr_pPase_sf"/>
</dbReference>
<feature type="active site" description="Nucleophile" evidence="5">
    <location>
        <position position="7"/>
    </location>
</feature>
<feature type="active site" description="Proton donor" evidence="5">
    <location>
        <position position="117"/>
    </location>
</feature>
<keyword evidence="4" id="KW-0904">Protein phosphatase</keyword>
<dbReference type="Gene3D" id="3.40.50.2300">
    <property type="match status" value="1"/>
</dbReference>
<dbReference type="SUPFAM" id="SSF52788">
    <property type="entry name" value="Phosphotyrosine protein phosphatases I"/>
    <property type="match status" value="1"/>
</dbReference>
<evidence type="ECO:0000256" key="2">
    <source>
        <dbReference type="ARBA" id="ARBA00013064"/>
    </source>
</evidence>
<dbReference type="PRINTS" id="PR00719">
    <property type="entry name" value="LMWPTPASE"/>
</dbReference>
<dbReference type="OrthoDB" id="9784339at2"/>
<dbReference type="CDD" id="cd16343">
    <property type="entry name" value="LMWPTP"/>
    <property type="match status" value="1"/>
</dbReference>